<evidence type="ECO:0000256" key="5">
    <source>
        <dbReference type="ARBA" id="ARBA00039784"/>
    </source>
</evidence>
<evidence type="ECO:0000256" key="2">
    <source>
        <dbReference type="ARBA" id="ARBA00005647"/>
    </source>
</evidence>
<dbReference type="Pfam" id="PF01246">
    <property type="entry name" value="Ribosomal_L24e"/>
    <property type="match status" value="1"/>
</dbReference>
<keyword evidence="8" id="KW-0472">Membrane</keyword>
<dbReference type="InterPro" id="IPR038630">
    <property type="entry name" value="L24e/L24_sf"/>
</dbReference>
<dbReference type="EMBL" id="KI660301">
    <property type="protein sequence ID" value="ETN75370.1"/>
    <property type="molecule type" value="Genomic_DNA"/>
</dbReference>
<dbReference type="FunFam" id="2.30.170.20:FF:000001">
    <property type="entry name" value="probable ribosome biogenesis protein RLP24"/>
    <property type="match status" value="1"/>
</dbReference>
<keyword evidence="4" id="KW-0539">Nucleus</keyword>
<dbReference type="CTD" id="25352453"/>
<feature type="transmembrane region" description="Helical" evidence="8">
    <location>
        <begin position="21"/>
        <end position="38"/>
    </location>
</feature>
<dbReference type="PROSITE" id="PS01073">
    <property type="entry name" value="RIBOSOMAL_L24E"/>
    <property type="match status" value="1"/>
</dbReference>
<evidence type="ECO:0000256" key="3">
    <source>
        <dbReference type="ARBA" id="ARBA00022517"/>
    </source>
</evidence>
<evidence type="ECO:0000313" key="10">
    <source>
        <dbReference type="EMBL" id="ETN75370.1"/>
    </source>
</evidence>
<keyword evidence="8" id="KW-0812">Transmembrane</keyword>
<keyword evidence="10" id="KW-0689">Ribosomal protein</keyword>
<evidence type="ECO:0000256" key="1">
    <source>
        <dbReference type="ARBA" id="ARBA00004123"/>
    </source>
</evidence>
<dbReference type="CDD" id="cd00472">
    <property type="entry name" value="Ribosomal_L24e_L24"/>
    <property type="match status" value="1"/>
</dbReference>
<dbReference type="Proteomes" id="UP000053676">
    <property type="component" value="Unassembled WGS sequence"/>
</dbReference>
<dbReference type="GO" id="GO:0005840">
    <property type="term" value="C:ribosome"/>
    <property type="evidence" value="ECO:0007669"/>
    <property type="project" value="UniProtKB-KW"/>
</dbReference>
<dbReference type="GO" id="GO:0005730">
    <property type="term" value="C:nucleolus"/>
    <property type="evidence" value="ECO:0007669"/>
    <property type="project" value="TreeGrafter"/>
</dbReference>
<evidence type="ECO:0000256" key="6">
    <source>
        <dbReference type="ARBA" id="ARBA00059003"/>
    </source>
</evidence>
<protein>
    <recommendedName>
        <fullName evidence="5">Probable ribosome biogenesis protein RLP24</fullName>
    </recommendedName>
</protein>
<dbReference type="Gene3D" id="2.30.170.20">
    <property type="entry name" value="Ribosomal protein L24e"/>
    <property type="match status" value="1"/>
</dbReference>
<feature type="domain" description="TRASH" evidence="9">
    <location>
        <begin position="45"/>
        <end position="83"/>
    </location>
</feature>
<dbReference type="GO" id="GO:0042273">
    <property type="term" value="P:ribosomal large subunit biogenesis"/>
    <property type="evidence" value="ECO:0007669"/>
    <property type="project" value="TreeGrafter"/>
</dbReference>
<evidence type="ECO:0000256" key="7">
    <source>
        <dbReference type="ARBA" id="ARBA00064137"/>
    </source>
</evidence>
<dbReference type="PANTHER" id="PTHR10792">
    <property type="entry name" value="60S RIBOSOMAL PROTEIN L24"/>
    <property type="match status" value="1"/>
</dbReference>
<dbReference type="SUPFAM" id="SSF57716">
    <property type="entry name" value="Glucocorticoid receptor-like (DNA-binding domain)"/>
    <property type="match status" value="1"/>
</dbReference>
<dbReference type="OMA" id="IWPSCKE"/>
<keyword evidence="11" id="KW-1185">Reference proteome</keyword>
<dbReference type="SMART" id="SM00746">
    <property type="entry name" value="TRASH"/>
    <property type="match status" value="1"/>
</dbReference>
<proteinExistence type="inferred from homology"/>
<organism evidence="10 11">
    <name type="scientific">Necator americanus</name>
    <name type="common">Human hookworm</name>
    <dbReference type="NCBI Taxonomy" id="51031"/>
    <lineage>
        <taxon>Eukaryota</taxon>
        <taxon>Metazoa</taxon>
        <taxon>Ecdysozoa</taxon>
        <taxon>Nematoda</taxon>
        <taxon>Chromadorea</taxon>
        <taxon>Rhabditida</taxon>
        <taxon>Rhabditina</taxon>
        <taxon>Rhabditomorpha</taxon>
        <taxon>Strongyloidea</taxon>
        <taxon>Ancylostomatidae</taxon>
        <taxon>Bunostominae</taxon>
        <taxon>Necator</taxon>
    </lineage>
</organism>
<dbReference type="GO" id="GO:0003735">
    <property type="term" value="F:structural constituent of ribosome"/>
    <property type="evidence" value="ECO:0007669"/>
    <property type="project" value="InterPro"/>
</dbReference>
<evidence type="ECO:0000256" key="8">
    <source>
        <dbReference type="SAM" id="Phobius"/>
    </source>
</evidence>
<evidence type="ECO:0000259" key="9">
    <source>
        <dbReference type="SMART" id="SM00746"/>
    </source>
</evidence>
<dbReference type="GeneID" id="25352453"/>
<comment type="subunit">
    <text evidence="7">Associated with nucleolar and cytoplasmic pre-60S particles. At the end of biogenesis it dissociates from cytoplasmic pre-60S particles and is likely to be exchanged for its ribosomal homologue, RPL24.</text>
</comment>
<reference evidence="11" key="1">
    <citation type="journal article" date="2014" name="Nat. Genet.">
        <title>Genome of the human hookworm Necator americanus.</title>
        <authorList>
            <person name="Tang Y.T."/>
            <person name="Gao X."/>
            <person name="Rosa B.A."/>
            <person name="Abubucker S."/>
            <person name="Hallsworth-Pepin K."/>
            <person name="Martin J."/>
            <person name="Tyagi R."/>
            <person name="Heizer E."/>
            <person name="Zhang X."/>
            <person name="Bhonagiri-Palsikar V."/>
            <person name="Minx P."/>
            <person name="Warren W.C."/>
            <person name="Wang Q."/>
            <person name="Zhan B."/>
            <person name="Hotez P.J."/>
            <person name="Sternberg P.W."/>
            <person name="Dougall A."/>
            <person name="Gaze S.T."/>
            <person name="Mulvenna J."/>
            <person name="Sotillo J."/>
            <person name="Ranganathan S."/>
            <person name="Rabelo E.M."/>
            <person name="Wilson R.K."/>
            <person name="Felgner P.L."/>
            <person name="Bethony J."/>
            <person name="Hawdon J.M."/>
            <person name="Gasser R.B."/>
            <person name="Loukas A."/>
            <person name="Mitreva M."/>
        </authorList>
    </citation>
    <scope>NUCLEOTIDE SEQUENCE [LARGE SCALE GENOMIC DNA]</scope>
</reference>
<dbReference type="InterPro" id="IPR056366">
    <property type="entry name" value="Ribosomal_eL24"/>
</dbReference>
<comment type="similarity">
    <text evidence="2">Belongs to the eukaryotic ribosomal protein eL24 family.</text>
</comment>
<dbReference type="OrthoDB" id="10262490at2759"/>
<comment type="subcellular location">
    <subcellularLocation>
        <location evidence="1">Nucleus</location>
    </subcellularLocation>
</comment>
<dbReference type="AlphaFoldDB" id="W2T044"/>
<dbReference type="PANTHER" id="PTHR10792:SF8">
    <property type="entry name" value="RIBOSOME BIOGENESIS PROTEIN RLP24-RELATED"/>
    <property type="match status" value="1"/>
</dbReference>
<gene>
    <name evidence="10" type="ORF">NECAME_12425</name>
</gene>
<comment type="function">
    <text evidence="6">Involved in the biogenesis of the 60S ribosomal subunit. Ensures the docking of NOG1 to pre-60S particles.</text>
</comment>
<sequence length="197" mass="23033">MASGRSIACGEEKRHNLFRDLEVLFSVYLLVYCFLQTVEMRIETCYFCSSPIYPGHGIQFVRNDCTVFKFCRSKCNKLFKKKKNPRKLRFTKASRRARGKELVNDVTQMLEQRRDEPVKYERELFKNTVEAAKTISTIKHKRYANLIRKSLQPGKIVKKAGMIKKAETKLHLIRAPVATKEPVTQKQKQKEQAMELN</sequence>
<evidence type="ECO:0000313" key="11">
    <source>
        <dbReference type="Proteomes" id="UP000053676"/>
    </source>
</evidence>
<name>W2T044_NECAM</name>
<dbReference type="InterPro" id="IPR011017">
    <property type="entry name" value="TRASH_dom"/>
</dbReference>
<dbReference type="STRING" id="51031.W2T044"/>
<keyword evidence="8" id="KW-1133">Transmembrane helix</keyword>
<dbReference type="InterPro" id="IPR000988">
    <property type="entry name" value="Ribosomal_eL24-rel_N"/>
</dbReference>
<accession>W2T044</accession>
<dbReference type="KEGG" id="nai:NECAME_12425"/>
<keyword evidence="3" id="KW-0690">Ribosome biogenesis</keyword>
<keyword evidence="10" id="KW-0687">Ribonucleoprotein</keyword>
<evidence type="ECO:0000256" key="4">
    <source>
        <dbReference type="ARBA" id="ARBA00023242"/>
    </source>
</evidence>
<dbReference type="InterPro" id="IPR023442">
    <property type="entry name" value="Ribosomal_eL24_CS"/>
</dbReference>